<protein>
    <submittedName>
        <fullName evidence="1">Uncharacterized protein</fullName>
    </submittedName>
</protein>
<accession>G0EMS9</accession>
<evidence type="ECO:0000313" key="2">
    <source>
        <dbReference type="Proteomes" id="UP000008522"/>
    </source>
</evidence>
<dbReference type="EMBL" id="CP002874">
    <property type="protein sequence ID" value="AEM22970.1"/>
    <property type="molecule type" value="Genomic_DNA"/>
</dbReference>
<dbReference type="OrthoDB" id="9823983at2"/>
<dbReference type="KEGG" id="bip:Bint_2364"/>
<gene>
    <name evidence="1" type="ordered locus">Bint_2364</name>
</gene>
<dbReference type="GeneID" id="44970863"/>
<dbReference type="RefSeq" id="WP_014488779.1">
    <property type="nucleotide sequence ID" value="NC_017243.1"/>
</dbReference>
<sequence>MKKINIHFIFALSLICLFYFNKNSYTQSKQNTIKVPEYGTGINKSWNDRFCVGFVQITKNGSSLGETQMRVLGSKNTYRDNGTLLIKLPLEDLYINSEIQAKNIVEMSSSEFSVHAVIYAENNDTPIIFKTSTFIYERSELYINASLSIKNDVYYIKGTLKHNPNFRE</sequence>
<proteinExistence type="predicted"/>
<dbReference type="AlphaFoldDB" id="G0EMS9"/>
<organism evidence="1 2">
    <name type="scientific">Brachyspira intermedia (strain ATCC 51140 / PWS/A)</name>
    <name type="common">Serpulina intermedia</name>
    <dbReference type="NCBI Taxonomy" id="1045858"/>
    <lineage>
        <taxon>Bacteria</taxon>
        <taxon>Pseudomonadati</taxon>
        <taxon>Spirochaetota</taxon>
        <taxon>Spirochaetia</taxon>
        <taxon>Brachyspirales</taxon>
        <taxon>Brachyspiraceae</taxon>
        <taxon>Brachyspira</taxon>
    </lineage>
</organism>
<keyword evidence="2" id="KW-1185">Reference proteome</keyword>
<dbReference type="Proteomes" id="UP000008522">
    <property type="component" value="Chromosome"/>
</dbReference>
<reference evidence="1 2" key="1">
    <citation type="journal article" date="2011" name="BMC Genomics">
        <title>Complete genome sequence of Brachyspira intermedia reveals unique genomic features in Brachyspira species and phage-mediated horizontal gene transfer.</title>
        <authorList>
            <person name="Hafstrom T."/>
            <person name="Jansson D.S."/>
            <person name="Segerman B."/>
        </authorList>
    </citation>
    <scope>NUCLEOTIDE SEQUENCE [LARGE SCALE GENOMIC DNA]</scope>
    <source>
        <strain evidence="2">ATCC 51140 / PWS/A</strain>
    </source>
</reference>
<dbReference type="HOGENOM" id="CLU_1583371_0_0_12"/>
<dbReference type="PATRIC" id="fig|1045858.4.peg.2367"/>
<name>G0EMS9_BRAIP</name>
<evidence type="ECO:0000313" key="1">
    <source>
        <dbReference type="EMBL" id="AEM22970.1"/>
    </source>
</evidence>